<keyword evidence="4" id="KW-0233">DNA recombination</keyword>
<evidence type="ECO:0000259" key="6">
    <source>
        <dbReference type="Pfam" id="PF13700"/>
    </source>
</evidence>
<evidence type="ECO:0000313" key="7">
    <source>
        <dbReference type="EMBL" id="EHK80573.1"/>
    </source>
</evidence>
<accession>H0JYB2</accession>
<dbReference type="InterPro" id="IPR047653">
    <property type="entry name" value="Tn3-like_transpos"/>
</dbReference>
<organism evidence="7 8">
    <name type="scientific">Rhodococcus pyridinivorans AK37</name>
    <dbReference type="NCBI Taxonomy" id="1114960"/>
    <lineage>
        <taxon>Bacteria</taxon>
        <taxon>Bacillati</taxon>
        <taxon>Actinomycetota</taxon>
        <taxon>Actinomycetes</taxon>
        <taxon>Mycobacteriales</taxon>
        <taxon>Nocardiaceae</taxon>
        <taxon>Rhodococcus</taxon>
    </lineage>
</organism>
<dbReference type="Proteomes" id="UP000005064">
    <property type="component" value="Unassembled WGS sequence"/>
</dbReference>
<evidence type="ECO:0000256" key="3">
    <source>
        <dbReference type="ARBA" id="ARBA00023125"/>
    </source>
</evidence>
<sequence>MWRGATVRRVPVEFLTDEQAAAYGRFVEEPTRPELERFFYLDDVDRELIGKRRGDHNRLGFALQMCTVRYLGLFLEDPLDVPWPVVEYLAEHLGVEDASCVKRYTERLKTAYEHAWEIRDAYGYHQFEDREWGRKFRTFLHGRAWTAAEGPVALFNQAVGWLRRNRVLLPGVSVLARQVAEVRGTAEQRLYATVAGAARRADGALPADLVALLDVPEGRRVSELERLRRPPTRTTGTSMAKALERVDEIAAFRLGRVRIDKVPPNRLASLARTGLGSKAPNLERTPEPKRTALLTSVVRHLEASAIDDALDLFALLMQVKLISAARRATDREWVAGRARVVKAFRMVDGVFRLWSEQLDLIAESATDFDPGAMWRALETEIGPRAEIEAASKLAAEMIGPGDDEAEAEMRRLLATRYNTVRPFLSLLGESPALGAASAGKRILEAVRRLPALARRKVKVKPLLPREIDAKLVPPAWRSAVYSNPELPEGAVDRDAYVVCVLEQLYRALNSRNVFASPSNRWADPRARLLAGKQWEAVADDVLHGLSLDEPVEEHLAGRVRALDAAWQLMAERLEEAGQDAKLSFEVQPGGRLKLNVDRLGAVGEPKSLRWLRKTTAAMLPKIDLPDLLFEVDSWTGFLDAFVHLGDGRTRMENLKTSLVALLVAEACNIGLTPVIDPEDEALTRGRLVHVDQYYLRADTIAAANAKLIEAQARVPIVSHWGEGLLASVDGLRFVVPKRTINAGPSPKYYHFKRGITWLNAVNDQVAGIGQMVVPGTPRDSLHILDTLLNLDAGVKPEMVATDNASYSDMVFGLFSMLGYNFSPRFRDLADQRFWRAEMPGVETGGYGPLEPLARNKANLGKVVTHWPDMLRVAGSLVTGQVRAYDLLRMFGREGRPTPMGQAFAEYGRIAKTLHLLRVVDPVDDTYRRQMNRQLTVQESRHKLARDICHGKRGQIMQAYREGQEDQLGALGLVLNAAVLWTTRYLDAAVEELRALPAEEREYDVLDEDVARLSPLRHANLNCLGRYSFRASTPVGGGLRPLRDPDAAGVDEDGEQ</sequence>
<evidence type="ECO:0000256" key="1">
    <source>
        <dbReference type="ARBA" id="ARBA00009402"/>
    </source>
</evidence>
<feature type="domain" description="Tn3 transposase DDE" evidence="5">
    <location>
        <begin position="626"/>
        <end position="1026"/>
    </location>
</feature>
<name>H0JYB2_9NOCA</name>
<keyword evidence="3" id="KW-0238">DNA-binding</keyword>
<comment type="caution">
    <text evidence="7">The sequence shown here is derived from an EMBL/GenBank/DDBJ whole genome shotgun (WGS) entry which is preliminary data.</text>
</comment>
<dbReference type="AlphaFoldDB" id="H0JYB2"/>
<dbReference type="NCBIfam" id="NF033527">
    <property type="entry name" value="transpos_Tn3"/>
    <property type="match status" value="1"/>
</dbReference>
<proteinExistence type="inferred from homology"/>
<dbReference type="GO" id="GO:0004803">
    <property type="term" value="F:transposase activity"/>
    <property type="evidence" value="ECO:0007669"/>
    <property type="project" value="InterPro"/>
</dbReference>
<feature type="domain" description="DUF4158" evidence="6">
    <location>
        <begin position="14"/>
        <end position="182"/>
    </location>
</feature>
<dbReference type="PATRIC" id="fig|1114960.4.peg.4847"/>
<comment type="similarity">
    <text evidence="1">Belongs to the transposase 7 family.</text>
</comment>
<dbReference type="GO" id="GO:0003677">
    <property type="term" value="F:DNA binding"/>
    <property type="evidence" value="ECO:0007669"/>
    <property type="project" value="UniProtKB-KW"/>
</dbReference>
<evidence type="ECO:0000256" key="2">
    <source>
        <dbReference type="ARBA" id="ARBA00022578"/>
    </source>
</evidence>
<dbReference type="Pfam" id="PF13700">
    <property type="entry name" value="DUF4158"/>
    <property type="match status" value="1"/>
</dbReference>
<reference evidence="7 8" key="1">
    <citation type="submission" date="2011-12" db="EMBL/GenBank/DDBJ databases">
        <authorList>
            <person name="Kriszt B."/>
            <person name="Tancsics A."/>
            <person name="Cserhati M."/>
            <person name="Toth A."/>
            <person name="Nagy I."/>
            <person name="Horvath B."/>
            <person name="Tamura T."/>
            <person name="Kukolya J."/>
            <person name="Szoboszlay S."/>
        </authorList>
    </citation>
    <scope>NUCLEOTIDE SEQUENCE [LARGE SCALE GENOMIC DNA]</scope>
    <source>
        <strain evidence="7 8">AK37</strain>
    </source>
</reference>
<dbReference type="InterPro" id="IPR002513">
    <property type="entry name" value="Tn3_Tnp_DDE_dom"/>
</dbReference>
<keyword evidence="2" id="KW-0815">Transposition</keyword>
<dbReference type="GO" id="GO:0006313">
    <property type="term" value="P:DNA transposition"/>
    <property type="evidence" value="ECO:0007669"/>
    <property type="project" value="InterPro"/>
</dbReference>
<dbReference type="Pfam" id="PF01526">
    <property type="entry name" value="DDE_Tnp_Tn3"/>
    <property type="match status" value="1"/>
</dbReference>
<dbReference type="InterPro" id="IPR025296">
    <property type="entry name" value="DUF4158"/>
</dbReference>
<evidence type="ECO:0000259" key="5">
    <source>
        <dbReference type="Pfam" id="PF01526"/>
    </source>
</evidence>
<dbReference type="EMBL" id="AHBW01000065">
    <property type="protein sequence ID" value="EHK80573.1"/>
    <property type="molecule type" value="Genomic_DNA"/>
</dbReference>
<protein>
    <submittedName>
        <fullName evidence="7">Transposase Tn3 family protein</fullName>
    </submittedName>
</protein>
<gene>
    <name evidence="7" type="ORF">AK37_23784</name>
</gene>
<evidence type="ECO:0000256" key="4">
    <source>
        <dbReference type="ARBA" id="ARBA00023172"/>
    </source>
</evidence>
<evidence type="ECO:0000313" key="8">
    <source>
        <dbReference type="Proteomes" id="UP000005064"/>
    </source>
</evidence>